<feature type="domain" description="AB hydrolase-1" evidence="2">
    <location>
        <begin position="83"/>
        <end position="333"/>
    </location>
</feature>
<proteinExistence type="predicted"/>
<reference evidence="3" key="1">
    <citation type="submission" date="2020-11" db="EMBL/GenBank/DDBJ databases">
        <title>Chlorella ohadii genome sequencing and assembly.</title>
        <authorList>
            <person name="Murik O."/>
            <person name="Treves H."/>
            <person name="Kedem I."/>
            <person name="Shotland Y."/>
            <person name="Kaplan A."/>
        </authorList>
    </citation>
    <scope>NUCLEOTIDE SEQUENCE</scope>
    <source>
        <strain evidence="3">1</strain>
    </source>
</reference>
<evidence type="ECO:0000313" key="3">
    <source>
        <dbReference type="EMBL" id="KAI7836635.1"/>
    </source>
</evidence>
<keyword evidence="4" id="KW-1185">Reference proteome</keyword>
<dbReference type="SUPFAM" id="SSF53474">
    <property type="entry name" value="alpha/beta-Hydrolases"/>
    <property type="match status" value="1"/>
</dbReference>
<accession>A0AAD5DEM5</accession>
<sequence>MTLPAAPLPGAPLVPQPRLFTLRDGRSLAYSYFGVPLHCDGDAETHGPTSFAGGAGAAAAAAPRYQPQHSGGVSMLKPHARGTVIYFHGFCSSRLEAGLLHADALHHGLSVIAVDRPGAGHSTLNDKQTVESMVEDARQLLDHLGLERVAVMGASGGSPFACACAALLPDRVQALVLVCPLMPTAGREEQLLPGHSPTTLRLFHAVREQPWRLWATLHVLRLIQKVPHGNLLLRVSGFAEEDQRVTLELPAMAGQMKASVREGMRQGVAGAVRDLQIYYVDPPTIDLASIRQPTRIWQGGQDATTPPAMARHYASVIPGAQLHLLENEAHLSLPYRHNNAILGSLVEALAGAAGTAGAAGNGPVSGSAAAGGTSAKANL</sequence>
<dbReference type="Pfam" id="PF00561">
    <property type="entry name" value="Abhydrolase_1"/>
    <property type="match status" value="1"/>
</dbReference>
<dbReference type="InterPro" id="IPR000073">
    <property type="entry name" value="AB_hydrolase_1"/>
</dbReference>
<name>A0AAD5DEM5_9CHLO</name>
<dbReference type="Proteomes" id="UP001205105">
    <property type="component" value="Unassembled WGS sequence"/>
</dbReference>
<evidence type="ECO:0000256" key="1">
    <source>
        <dbReference type="SAM" id="MobiDB-lite"/>
    </source>
</evidence>
<dbReference type="InterPro" id="IPR050471">
    <property type="entry name" value="AB_hydrolase"/>
</dbReference>
<protein>
    <recommendedName>
        <fullName evidence="2">AB hydrolase-1 domain-containing protein</fullName>
    </recommendedName>
</protein>
<dbReference type="PANTHER" id="PTHR43433">
    <property type="entry name" value="HYDROLASE, ALPHA/BETA FOLD FAMILY PROTEIN"/>
    <property type="match status" value="1"/>
</dbReference>
<evidence type="ECO:0000259" key="2">
    <source>
        <dbReference type="Pfam" id="PF00561"/>
    </source>
</evidence>
<dbReference type="InterPro" id="IPR029058">
    <property type="entry name" value="AB_hydrolase_fold"/>
</dbReference>
<feature type="region of interest" description="Disordered" evidence="1">
    <location>
        <begin position="358"/>
        <end position="379"/>
    </location>
</feature>
<comment type="caution">
    <text evidence="3">The sequence shown here is derived from an EMBL/GenBank/DDBJ whole genome shotgun (WGS) entry which is preliminary data.</text>
</comment>
<dbReference type="Gene3D" id="3.40.50.1820">
    <property type="entry name" value="alpha/beta hydrolase"/>
    <property type="match status" value="1"/>
</dbReference>
<dbReference type="PANTHER" id="PTHR43433:SF10">
    <property type="entry name" value="AB HYDROLASE-1 DOMAIN-CONTAINING PROTEIN"/>
    <property type="match status" value="1"/>
</dbReference>
<dbReference type="EMBL" id="JADXDR010000180">
    <property type="protein sequence ID" value="KAI7836635.1"/>
    <property type="molecule type" value="Genomic_DNA"/>
</dbReference>
<organism evidence="3 4">
    <name type="scientific">Chlorella ohadii</name>
    <dbReference type="NCBI Taxonomy" id="2649997"/>
    <lineage>
        <taxon>Eukaryota</taxon>
        <taxon>Viridiplantae</taxon>
        <taxon>Chlorophyta</taxon>
        <taxon>core chlorophytes</taxon>
        <taxon>Trebouxiophyceae</taxon>
        <taxon>Chlorellales</taxon>
        <taxon>Chlorellaceae</taxon>
        <taxon>Chlorella clade</taxon>
        <taxon>Chlorella</taxon>
    </lineage>
</organism>
<dbReference type="AlphaFoldDB" id="A0AAD5DEM5"/>
<evidence type="ECO:0000313" key="4">
    <source>
        <dbReference type="Proteomes" id="UP001205105"/>
    </source>
</evidence>
<gene>
    <name evidence="3" type="ORF">COHA_009520</name>
</gene>